<organism evidence="1 2">
    <name type="scientific">Listeria immobilis</name>
    <dbReference type="NCBI Taxonomy" id="2713502"/>
    <lineage>
        <taxon>Bacteria</taxon>
        <taxon>Bacillati</taxon>
        <taxon>Bacillota</taxon>
        <taxon>Bacilli</taxon>
        <taxon>Bacillales</taxon>
        <taxon>Listeriaceae</taxon>
        <taxon>Listeria</taxon>
    </lineage>
</organism>
<sequence>MKLILKSDEYGELQFIGRAQDYDKGTGFGRSRKITHHAYKVYGTAHSGGLLVFIPMDAPTPNILADDWVTLKNPVISPSAQGGIVEFDVYCEEIVKA</sequence>
<gene>
    <name evidence="1" type="ORF">HCJ59_05700</name>
</gene>
<dbReference type="InterPro" id="IPR038620">
    <property type="entry name" value="YdcP-like_sf"/>
</dbReference>
<name>A0ABR6SUM2_9LIST</name>
<reference evidence="1 2" key="1">
    <citation type="submission" date="2020-03" db="EMBL/GenBank/DDBJ databases">
        <title>Soil Listeria distribution.</title>
        <authorList>
            <person name="Liao J."/>
            <person name="Wiedmann M."/>
        </authorList>
    </citation>
    <scope>NUCLEOTIDE SEQUENCE [LARGE SCALE GENOMIC DNA]</scope>
    <source>
        <strain evidence="1 2">FSL L7-1515</strain>
    </source>
</reference>
<dbReference type="Proteomes" id="UP000587800">
    <property type="component" value="Unassembled WGS sequence"/>
</dbReference>
<dbReference type="InterPro" id="IPR010365">
    <property type="entry name" value="DUF961"/>
</dbReference>
<evidence type="ECO:0000313" key="1">
    <source>
        <dbReference type="EMBL" id="MBC1509384.1"/>
    </source>
</evidence>
<dbReference type="RefSeq" id="WP_185395586.1">
    <property type="nucleotide sequence ID" value="NZ_JAASTU010000029.1"/>
</dbReference>
<comment type="caution">
    <text evidence="1">The sequence shown here is derived from an EMBL/GenBank/DDBJ whole genome shotgun (WGS) entry which is preliminary data.</text>
</comment>
<dbReference type="Gene3D" id="2.40.50.390">
    <property type="entry name" value="Conjugative transposon protein, DUF961"/>
    <property type="match status" value="1"/>
</dbReference>
<dbReference type="EMBL" id="JAASUB010000006">
    <property type="protein sequence ID" value="MBC1509384.1"/>
    <property type="molecule type" value="Genomic_DNA"/>
</dbReference>
<protein>
    <submittedName>
        <fullName evidence="1">DUF961 family protein</fullName>
    </submittedName>
</protein>
<keyword evidence="2" id="KW-1185">Reference proteome</keyword>
<evidence type="ECO:0000313" key="2">
    <source>
        <dbReference type="Proteomes" id="UP000587800"/>
    </source>
</evidence>
<dbReference type="Pfam" id="PF06125">
    <property type="entry name" value="DUF961"/>
    <property type="match status" value="1"/>
</dbReference>
<proteinExistence type="predicted"/>
<accession>A0ABR6SUM2</accession>